<dbReference type="PANTHER" id="PTHR33835">
    <property type="entry name" value="YALI0C07656P"/>
    <property type="match status" value="1"/>
</dbReference>
<keyword evidence="2" id="KW-1185">Reference proteome</keyword>
<dbReference type="EMBL" id="JBHUNP010000001">
    <property type="protein sequence ID" value="MFD2646199.1"/>
    <property type="molecule type" value="Genomic_DNA"/>
</dbReference>
<sequence length="244" mass="26351">MANVTYQPVDEPKAVAPEVWVVDSGPLRIAGMPIPVRMTVIRLPDGGLLLHSATQFSFELLRMLEALGAIRHLVAPNTVHWTYVREWQSHCPAAITWGAPGLRRRKAVAEAGLHIGRDLADGTTPEWQDVIETVVVHGRGIAEAALFHRPSGTLVLTDLVVNVEPRKLPLPVSVGARLVGAAAPHGRAPVYARAAFKAGGERAAAAAARLVALQPERVIFAHGRWFESNGAAELRRSLDWLLPG</sequence>
<comment type="caution">
    <text evidence="1">The sequence shown here is derived from an EMBL/GenBank/DDBJ whole genome shotgun (WGS) entry which is preliminary data.</text>
</comment>
<evidence type="ECO:0000313" key="1">
    <source>
        <dbReference type="EMBL" id="MFD2646199.1"/>
    </source>
</evidence>
<dbReference type="Proteomes" id="UP001597521">
    <property type="component" value="Unassembled WGS sequence"/>
</dbReference>
<gene>
    <name evidence="1" type="ORF">ACFSX5_00145</name>
</gene>
<organism evidence="1 2">
    <name type="scientific">Devosia albogilva</name>
    <dbReference type="NCBI Taxonomy" id="429726"/>
    <lineage>
        <taxon>Bacteria</taxon>
        <taxon>Pseudomonadati</taxon>
        <taxon>Pseudomonadota</taxon>
        <taxon>Alphaproteobacteria</taxon>
        <taxon>Hyphomicrobiales</taxon>
        <taxon>Devosiaceae</taxon>
        <taxon>Devosia</taxon>
    </lineage>
</organism>
<protein>
    <submittedName>
        <fullName evidence="1">DUF4336 domain-containing protein</fullName>
    </submittedName>
</protein>
<dbReference type="InterPro" id="IPR036866">
    <property type="entry name" value="RibonucZ/Hydroxyglut_hydro"/>
</dbReference>
<reference evidence="2" key="1">
    <citation type="journal article" date="2019" name="Int. J. Syst. Evol. Microbiol.">
        <title>The Global Catalogue of Microorganisms (GCM) 10K type strain sequencing project: providing services to taxonomists for standard genome sequencing and annotation.</title>
        <authorList>
            <consortium name="The Broad Institute Genomics Platform"/>
            <consortium name="The Broad Institute Genome Sequencing Center for Infectious Disease"/>
            <person name="Wu L."/>
            <person name="Ma J."/>
        </authorList>
    </citation>
    <scope>NUCLEOTIDE SEQUENCE [LARGE SCALE GENOMIC DNA]</scope>
    <source>
        <strain evidence="2">CCM 7427</strain>
    </source>
</reference>
<name>A0ABW5QF18_9HYPH</name>
<dbReference type="RefSeq" id="WP_386830630.1">
    <property type="nucleotide sequence ID" value="NZ_JBHUNP010000001.1"/>
</dbReference>
<dbReference type="Pfam" id="PF14234">
    <property type="entry name" value="DUF4336"/>
    <property type="match status" value="1"/>
</dbReference>
<evidence type="ECO:0000313" key="2">
    <source>
        <dbReference type="Proteomes" id="UP001597521"/>
    </source>
</evidence>
<dbReference type="PANTHER" id="PTHR33835:SF1">
    <property type="entry name" value="METALLO-BETA-LACTAMASE DOMAIN-CONTAINING PROTEIN"/>
    <property type="match status" value="1"/>
</dbReference>
<proteinExistence type="predicted"/>
<dbReference type="InterPro" id="IPR025638">
    <property type="entry name" value="DUF4336"/>
</dbReference>
<accession>A0ABW5QF18</accession>
<dbReference type="SUPFAM" id="SSF56281">
    <property type="entry name" value="Metallo-hydrolase/oxidoreductase"/>
    <property type="match status" value="1"/>
</dbReference>